<protein>
    <recommendedName>
        <fullName evidence="1">Fumarylacetoacetase-like C-terminal domain-containing protein</fullName>
    </recommendedName>
</protein>
<comment type="caution">
    <text evidence="2">The sequence shown here is derived from an EMBL/GenBank/DDBJ whole genome shotgun (WGS) entry which is preliminary data.</text>
</comment>
<dbReference type="Pfam" id="PF01557">
    <property type="entry name" value="FAA_hydrolase"/>
    <property type="match status" value="1"/>
</dbReference>
<dbReference type="GO" id="GO:0003824">
    <property type="term" value="F:catalytic activity"/>
    <property type="evidence" value="ECO:0007669"/>
    <property type="project" value="InterPro"/>
</dbReference>
<name>A0A3A3GE21_PANTH</name>
<gene>
    <name evidence="2" type="ORF">DQX05_22750</name>
</gene>
<feature type="domain" description="Fumarylacetoacetase-like C-terminal" evidence="1">
    <location>
        <begin position="8"/>
        <end position="94"/>
    </location>
</feature>
<dbReference type="EMBL" id="QYZD01000027">
    <property type="protein sequence ID" value="RJG21154.1"/>
    <property type="molecule type" value="Genomic_DNA"/>
</dbReference>
<reference evidence="2 3" key="1">
    <citation type="submission" date="2018-09" db="EMBL/GenBank/DDBJ databases">
        <title>Paenibacillus SK2017-BO5.</title>
        <authorList>
            <person name="Piskunova J.V."/>
            <person name="Dubiley S.A."/>
            <person name="Severinov K.V."/>
        </authorList>
    </citation>
    <scope>NUCLEOTIDE SEQUENCE [LARGE SCALE GENOMIC DNA]</scope>
    <source>
        <strain evidence="2 3">BO5</strain>
    </source>
</reference>
<dbReference type="RefSeq" id="WP_119795732.1">
    <property type="nucleotide sequence ID" value="NZ_QYZD01000027.1"/>
</dbReference>
<evidence type="ECO:0000313" key="3">
    <source>
        <dbReference type="Proteomes" id="UP000266177"/>
    </source>
</evidence>
<organism evidence="2 3">
    <name type="scientific">Paenibacillus thiaminolyticus</name>
    <name type="common">Bacillus thiaminolyticus</name>
    <dbReference type="NCBI Taxonomy" id="49283"/>
    <lineage>
        <taxon>Bacteria</taxon>
        <taxon>Bacillati</taxon>
        <taxon>Bacillota</taxon>
        <taxon>Bacilli</taxon>
        <taxon>Bacillales</taxon>
        <taxon>Paenibacillaceae</taxon>
        <taxon>Paenibacillus</taxon>
    </lineage>
</organism>
<proteinExistence type="predicted"/>
<dbReference type="InterPro" id="IPR036663">
    <property type="entry name" value="Fumarylacetoacetase_C_sf"/>
</dbReference>
<dbReference type="SUPFAM" id="SSF56529">
    <property type="entry name" value="FAH"/>
    <property type="match status" value="1"/>
</dbReference>
<accession>A0A3A3GE21</accession>
<dbReference type="OrthoDB" id="9805307at2"/>
<evidence type="ECO:0000259" key="1">
    <source>
        <dbReference type="Pfam" id="PF01557"/>
    </source>
</evidence>
<dbReference type="Proteomes" id="UP000266177">
    <property type="component" value="Unassembled WGS sequence"/>
</dbReference>
<dbReference type="InterPro" id="IPR011234">
    <property type="entry name" value="Fumarylacetoacetase-like_C"/>
</dbReference>
<sequence length="120" mass="13189">MQVSRLSYYLIFNDVSARDVQYDDFRSLCGPGTSTDFHQSNGLGPFLVTPDEVGDPLSLAVSVRISNRWIWEGCTSEYSAHPQEVVDYIGSIFTPPPARLSVWAPFPVAAAWFAINGTSG</sequence>
<dbReference type="Gene3D" id="3.90.850.10">
    <property type="entry name" value="Fumarylacetoacetase-like, C-terminal domain"/>
    <property type="match status" value="1"/>
</dbReference>
<dbReference type="AlphaFoldDB" id="A0A3A3GE21"/>
<evidence type="ECO:0000313" key="2">
    <source>
        <dbReference type="EMBL" id="RJG21154.1"/>
    </source>
</evidence>